<keyword evidence="1" id="KW-0472">Membrane</keyword>
<evidence type="ECO:0000256" key="1">
    <source>
        <dbReference type="SAM" id="Phobius"/>
    </source>
</evidence>
<dbReference type="InterPro" id="IPR010178">
    <property type="entry name" value="Lit"/>
</dbReference>
<organism evidence="2 3">
    <name type="scientific">Acetobacterium paludosum</name>
    <dbReference type="NCBI Taxonomy" id="52693"/>
    <lineage>
        <taxon>Bacteria</taxon>
        <taxon>Bacillati</taxon>
        <taxon>Bacillota</taxon>
        <taxon>Clostridia</taxon>
        <taxon>Eubacteriales</taxon>
        <taxon>Eubacteriaceae</taxon>
        <taxon>Acetobacterium</taxon>
    </lineage>
</organism>
<gene>
    <name evidence="2" type="ORF">GH810_09415</name>
</gene>
<keyword evidence="1" id="KW-1133">Transmembrane helix</keyword>
<protein>
    <submittedName>
        <fullName evidence="2">TIGR01906 family membrane protein</fullName>
    </submittedName>
</protein>
<accession>A0A923HTV8</accession>
<reference evidence="2" key="1">
    <citation type="submission" date="2019-10" db="EMBL/GenBank/DDBJ databases">
        <authorList>
            <person name="Ross D.E."/>
            <person name="Gulliver D."/>
        </authorList>
    </citation>
    <scope>NUCLEOTIDE SEQUENCE</scope>
    <source>
        <strain evidence="2">DER-2019</strain>
    </source>
</reference>
<keyword evidence="3" id="KW-1185">Reference proteome</keyword>
<proteinExistence type="predicted"/>
<evidence type="ECO:0000313" key="2">
    <source>
        <dbReference type="EMBL" id="MBC3888524.1"/>
    </source>
</evidence>
<comment type="caution">
    <text evidence="2">The sequence shown here is derived from an EMBL/GenBank/DDBJ whole genome shotgun (WGS) entry which is preliminary data.</text>
</comment>
<dbReference type="EMBL" id="WJBD01000010">
    <property type="protein sequence ID" value="MBC3888524.1"/>
    <property type="molecule type" value="Genomic_DNA"/>
</dbReference>
<dbReference type="AlphaFoldDB" id="A0A923HTV8"/>
<dbReference type="Proteomes" id="UP000616595">
    <property type="component" value="Unassembled WGS sequence"/>
</dbReference>
<feature type="transmembrane region" description="Helical" evidence="1">
    <location>
        <begin position="122"/>
        <end position="144"/>
    </location>
</feature>
<evidence type="ECO:0000313" key="3">
    <source>
        <dbReference type="Proteomes" id="UP000616595"/>
    </source>
</evidence>
<dbReference type="OrthoDB" id="9813051at2"/>
<reference evidence="2" key="2">
    <citation type="submission" date="2020-10" db="EMBL/GenBank/DDBJ databases">
        <title>Comparative genomics of the Acetobacterium genus.</title>
        <authorList>
            <person name="Marshall C."/>
            <person name="May H."/>
            <person name="Norman S."/>
        </authorList>
    </citation>
    <scope>NUCLEOTIDE SEQUENCE</scope>
    <source>
        <strain evidence="2">DER-2019</strain>
    </source>
</reference>
<name>A0A923HTV8_9FIRM</name>
<keyword evidence="1" id="KW-0812">Transmembrane</keyword>
<feature type="transmembrane region" description="Helical" evidence="1">
    <location>
        <begin position="156"/>
        <end position="178"/>
    </location>
</feature>
<feature type="transmembrane region" description="Helical" evidence="1">
    <location>
        <begin position="18"/>
        <end position="39"/>
    </location>
</feature>
<feature type="transmembrane region" description="Helical" evidence="1">
    <location>
        <begin position="220"/>
        <end position="241"/>
    </location>
</feature>
<dbReference type="NCBIfam" id="TIGR01906">
    <property type="entry name" value="integ_TIGR01906"/>
    <property type="match status" value="1"/>
</dbReference>
<sequence>MVLSCGGITLNMKNNNKWIAIISVILGILFPFIIFVTAVEGAVFDKTFFMQQMQANDVVENTGIYPDDMKLVVDEILSFLKGDRADFDIQARLTQKNPKQELAYVSIFNQKEITHMVDVRDLFQFFLALRDIALAAALILFVVLLEQDPAAIIKSLFYGSAIYLGIFIIIGGCFIFNFDASFTLFHKLFFSNNLWLMDPATDRIIWIVPEPFFFNLISRMVIYTLVPLGVTTAMTGTVLYWKRKKNRLYL</sequence>
<dbReference type="Pfam" id="PF07314">
    <property type="entry name" value="Lit"/>
    <property type="match status" value="1"/>
</dbReference>